<gene>
    <name evidence="1" type="ORF">H8E19_07450</name>
</gene>
<evidence type="ECO:0000313" key="1">
    <source>
        <dbReference type="EMBL" id="MBC8177226.1"/>
    </source>
</evidence>
<sequence length="451" mass="49641">MMEAATWEAIEKAEKMFGGKQEAKQETLGIFDVAAYLNYYGIAFNVKNNGSRTIYQLEQCLFDSSHGKDGAVMQSPEGQLGYKCFHDGCQGKGWSQARAKISGNDNLKQFMPGGKQERKDLEEELNLVIVTAGEVDKMIKKFEDPLIDGLLEIGDSLLVSGEGGLGKSLVTLSVGLSVASGKRVFDKFEVTKPQPVLLIQSENSLKATKMRLNALLESLKGRVDFRDYKAGMDNIFMVMSNDDIRVSGDVLNPKFAKVVRDSIEATKAEFLILDPLISYHRQQENDNTGMREALDELTRIVGPKVSVMVSHHHGKGDHTGANQSRGATAITDWARGIITLNRQRHESKNLIKCKHTKAGNFEKAQDFLLEVDGPAVVPVEPDIICPPSRVVEILTEMGGIAESKNSLVKSLCEAADVSRRTALDAINKADDFGFVKVEQRGSAYVYTCLCQ</sequence>
<dbReference type="Pfam" id="PF13481">
    <property type="entry name" value="AAA_25"/>
    <property type="match status" value="1"/>
</dbReference>
<organism evidence="1 2">
    <name type="scientific">Candidatus Desulfacyla euxinica</name>
    <dbReference type="NCBI Taxonomy" id="2841693"/>
    <lineage>
        <taxon>Bacteria</taxon>
        <taxon>Deltaproteobacteria</taxon>
        <taxon>Candidatus Desulfacyla</taxon>
    </lineage>
</organism>
<reference evidence="1 2" key="1">
    <citation type="submission" date="2020-08" db="EMBL/GenBank/DDBJ databases">
        <title>Bridging the membrane lipid divide: bacteria of the FCB group superphylum have the potential to synthesize archaeal ether lipids.</title>
        <authorList>
            <person name="Villanueva L."/>
            <person name="Von Meijenfeldt F.A.B."/>
            <person name="Westbye A.B."/>
            <person name="Yadav S."/>
            <person name="Hopmans E.C."/>
            <person name="Dutilh B.E."/>
            <person name="Sinninghe Damste J.S."/>
        </authorList>
    </citation>
    <scope>NUCLEOTIDE SEQUENCE [LARGE SCALE GENOMIC DNA]</scope>
    <source>
        <strain evidence="1">NIOZ-UU27</strain>
    </source>
</reference>
<protein>
    <submittedName>
        <fullName evidence="1">AAA family ATPase</fullName>
    </submittedName>
</protein>
<name>A0A8J6MZY5_9DELT</name>
<dbReference type="SUPFAM" id="SSF52540">
    <property type="entry name" value="P-loop containing nucleoside triphosphate hydrolases"/>
    <property type="match status" value="1"/>
</dbReference>
<dbReference type="Gene3D" id="3.40.50.300">
    <property type="entry name" value="P-loop containing nucleotide triphosphate hydrolases"/>
    <property type="match status" value="1"/>
</dbReference>
<comment type="caution">
    <text evidence="1">The sequence shown here is derived from an EMBL/GenBank/DDBJ whole genome shotgun (WGS) entry which is preliminary data.</text>
</comment>
<dbReference type="Proteomes" id="UP000650524">
    <property type="component" value="Unassembled WGS sequence"/>
</dbReference>
<proteinExistence type="predicted"/>
<dbReference type="EMBL" id="JACNJD010000198">
    <property type="protein sequence ID" value="MBC8177226.1"/>
    <property type="molecule type" value="Genomic_DNA"/>
</dbReference>
<dbReference type="AlphaFoldDB" id="A0A8J6MZY5"/>
<accession>A0A8J6MZY5</accession>
<dbReference type="InterPro" id="IPR027417">
    <property type="entry name" value="P-loop_NTPase"/>
</dbReference>
<evidence type="ECO:0000313" key="2">
    <source>
        <dbReference type="Proteomes" id="UP000650524"/>
    </source>
</evidence>